<dbReference type="Gene3D" id="3.40.50.450">
    <property type="match status" value="1"/>
</dbReference>
<comment type="catalytic activity">
    <reaction evidence="2">
        <text>9-ribosyl-trans-zeatin 5'-phosphate + H2O = trans-zeatin + D-ribose 5-phosphate</text>
        <dbReference type="Rhea" id="RHEA:48564"/>
        <dbReference type="ChEBI" id="CHEBI:15377"/>
        <dbReference type="ChEBI" id="CHEBI:16522"/>
        <dbReference type="ChEBI" id="CHEBI:78346"/>
        <dbReference type="ChEBI" id="CHEBI:87947"/>
        <dbReference type="EC" id="3.2.2.n1"/>
    </reaction>
</comment>
<sequence length="186" mass="19310">MRAAAATGRLLAERNVHLVYGGGRLGLMGALADSALAAGGEVTGVIPYALHTVGITHPGLSRLHVVPDMAARKERLTDLADGIMALPGGLGTLDELAGVWATAAHGTHARPVGLLNTCGYYTPLLHFLHFLHTAAAAGFLAHHPGLRLDDLAQADDDPIRLLHYVAAHTSLPATAPRVPVNARGVT</sequence>
<dbReference type="InterPro" id="IPR031100">
    <property type="entry name" value="LOG_fam"/>
</dbReference>
<keyword evidence="2" id="KW-0203">Cytokinin biosynthesis</keyword>
<gene>
    <name evidence="3" type="ORF">HUT05_44755</name>
</gene>
<dbReference type="GO" id="GO:0016799">
    <property type="term" value="F:hydrolase activity, hydrolyzing N-glycosyl compounds"/>
    <property type="evidence" value="ECO:0007669"/>
    <property type="project" value="TreeGrafter"/>
</dbReference>
<dbReference type="EC" id="3.2.2.n1" evidence="2"/>
<dbReference type="InterPro" id="IPR005269">
    <property type="entry name" value="LOG"/>
</dbReference>
<keyword evidence="2" id="KW-0378">Hydrolase</keyword>
<proteinExistence type="inferred from homology"/>
<evidence type="ECO:0000313" key="3">
    <source>
        <dbReference type="EMBL" id="QKZ25199.1"/>
    </source>
</evidence>
<dbReference type="AlphaFoldDB" id="A0A7H8TNR8"/>
<evidence type="ECO:0000256" key="2">
    <source>
        <dbReference type="RuleBase" id="RU363015"/>
    </source>
</evidence>
<dbReference type="Pfam" id="PF03641">
    <property type="entry name" value="Lysine_decarbox"/>
    <property type="match status" value="1"/>
</dbReference>
<dbReference type="PANTHER" id="PTHR31223">
    <property type="entry name" value="LOG FAMILY PROTEIN YJL055W"/>
    <property type="match status" value="1"/>
</dbReference>
<keyword evidence="4" id="KW-1185">Reference proteome</keyword>
<protein>
    <recommendedName>
        <fullName evidence="2">Cytokinin riboside 5'-monophosphate phosphoribohydrolase</fullName>
        <ecNumber evidence="2">3.2.2.n1</ecNumber>
    </recommendedName>
</protein>
<dbReference type="GO" id="GO:0009691">
    <property type="term" value="P:cytokinin biosynthetic process"/>
    <property type="evidence" value="ECO:0007669"/>
    <property type="project" value="UniProtKB-UniRule"/>
</dbReference>
<dbReference type="GO" id="GO:0005829">
    <property type="term" value="C:cytosol"/>
    <property type="evidence" value="ECO:0007669"/>
    <property type="project" value="TreeGrafter"/>
</dbReference>
<dbReference type="NCBIfam" id="TIGR00730">
    <property type="entry name" value="Rossman fold protein, TIGR00730 family"/>
    <property type="match status" value="1"/>
</dbReference>
<reference evidence="3 4" key="1">
    <citation type="submission" date="2020-06" db="EMBL/GenBank/DDBJ databases">
        <title>Genome mining for natural products.</title>
        <authorList>
            <person name="Zhang B."/>
            <person name="Shi J."/>
            <person name="Ge H."/>
        </authorList>
    </citation>
    <scope>NUCLEOTIDE SEQUENCE [LARGE SCALE GENOMIC DNA]</scope>
    <source>
        <strain evidence="3 4">NA02069</strain>
    </source>
</reference>
<accession>A0A7H8TNR8</accession>
<evidence type="ECO:0000256" key="1">
    <source>
        <dbReference type="ARBA" id="ARBA00006763"/>
    </source>
</evidence>
<comment type="catalytic activity">
    <reaction evidence="2">
        <text>N(6)-(dimethylallyl)adenosine 5'-phosphate + H2O = N(6)-dimethylallyladenine + D-ribose 5-phosphate</text>
        <dbReference type="Rhea" id="RHEA:48560"/>
        <dbReference type="ChEBI" id="CHEBI:15377"/>
        <dbReference type="ChEBI" id="CHEBI:17660"/>
        <dbReference type="ChEBI" id="CHEBI:57526"/>
        <dbReference type="ChEBI" id="CHEBI:78346"/>
        <dbReference type="EC" id="3.2.2.n1"/>
    </reaction>
</comment>
<comment type="similarity">
    <text evidence="1 2">Belongs to the LOG family.</text>
</comment>
<organism evidence="3 4">
    <name type="scientific">Streptomyces chartreusis</name>
    <dbReference type="NCBI Taxonomy" id="1969"/>
    <lineage>
        <taxon>Bacteria</taxon>
        <taxon>Bacillati</taxon>
        <taxon>Actinomycetota</taxon>
        <taxon>Actinomycetes</taxon>
        <taxon>Kitasatosporales</taxon>
        <taxon>Streptomycetaceae</taxon>
        <taxon>Streptomyces</taxon>
    </lineage>
</organism>
<dbReference type="SUPFAM" id="SSF102405">
    <property type="entry name" value="MCP/YpsA-like"/>
    <property type="match status" value="1"/>
</dbReference>
<dbReference type="EMBL" id="CP056041">
    <property type="protein sequence ID" value="QKZ25199.1"/>
    <property type="molecule type" value="Genomic_DNA"/>
</dbReference>
<name>A0A7H8TNR8_STRCX</name>
<evidence type="ECO:0000313" key="4">
    <source>
        <dbReference type="Proteomes" id="UP000509418"/>
    </source>
</evidence>
<dbReference type="Proteomes" id="UP000509418">
    <property type="component" value="Chromosome"/>
</dbReference>
<dbReference type="PANTHER" id="PTHR31223:SF70">
    <property type="entry name" value="LOG FAMILY PROTEIN YJL055W"/>
    <property type="match status" value="1"/>
</dbReference>